<keyword evidence="2" id="KW-1185">Reference proteome</keyword>
<protein>
    <recommendedName>
        <fullName evidence="3">Kinesin light chain</fullName>
    </recommendedName>
</protein>
<proteinExistence type="predicted"/>
<accession>A0AAN7AY90</accession>
<reference evidence="1" key="2">
    <citation type="submission" date="2023-05" db="EMBL/GenBank/DDBJ databases">
        <authorList>
            <consortium name="Lawrence Berkeley National Laboratory"/>
            <person name="Steindorff A."/>
            <person name="Hensen N."/>
            <person name="Bonometti L."/>
            <person name="Westerberg I."/>
            <person name="Brannstrom I.O."/>
            <person name="Guillou S."/>
            <person name="Cros-Aarteil S."/>
            <person name="Calhoun S."/>
            <person name="Haridas S."/>
            <person name="Kuo A."/>
            <person name="Mondo S."/>
            <person name="Pangilinan J."/>
            <person name="Riley R."/>
            <person name="Labutti K."/>
            <person name="Andreopoulos B."/>
            <person name="Lipzen A."/>
            <person name="Chen C."/>
            <person name="Yanf M."/>
            <person name="Daum C."/>
            <person name="Ng V."/>
            <person name="Clum A."/>
            <person name="Ohm R."/>
            <person name="Martin F."/>
            <person name="Silar P."/>
            <person name="Natvig D."/>
            <person name="Lalanne C."/>
            <person name="Gautier V."/>
            <person name="Ament-Velasquez S.L."/>
            <person name="Kruys A."/>
            <person name="Hutchinson M.I."/>
            <person name="Powell A.J."/>
            <person name="Barry K."/>
            <person name="Miller A.N."/>
            <person name="Grigoriev I.V."/>
            <person name="Debuchy R."/>
            <person name="Gladieux P."/>
            <person name="Thoren M.H."/>
            <person name="Johannesson H."/>
        </authorList>
    </citation>
    <scope>NUCLEOTIDE SEQUENCE</scope>
    <source>
        <strain evidence="1">PSN293</strain>
    </source>
</reference>
<comment type="caution">
    <text evidence="1">The sequence shown here is derived from an EMBL/GenBank/DDBJ whole genome shotgun (WGS) entry which is preliminary data.</text>
</comment>
<dbReference type="Pfam" id="PF13424">
    <property type="entry name" value="TPR_12"/>
    <property type="match status" value="1"/>
</dbReference>
<dbReference type="EMBL" id="MU858768">
    <property type="protein sequence ID" value="KAK4205836.1"/>
    <property type="molecule type" value="Genomic_DNA"/>
</dbReference>
<dbReference type="AlphaFoldDB" id="A0AAN7AY90"/>
<dbReference type="Proteomes" id="UP001301769">
    <property type="component" value="Unassembled WGS sequence"/>
</dbReference>
<organism evidence="1 2">
    <name type="scientific">Rhypophila decipiens</name>
    <dbReference type="NCBI Taxonomy" id="261697"/>
    <lineage>
        <taxon>Eukaryota</taxon>
        <taxon>Fungi</taxon>
        <taxon>Dikarya</taxon>
        <taxon>Ascomycota</taxon>
        <taxon>Pezizomycotina</taxon>
        <taxon>Sordariomycetes</taxon>
        <taxon>Sordariomycetidae</taxon>
        <taxon>Sordariales</taxon>
        <taxon>Naviculisporaceae</taxon>
        <taxon>Rhypophila</taxon>
    </lineage>
</organism>
<dbReference type="Gene3D" id="1.25.40.10">
    <property type="entry name" value="Tetratricopeptide repeat domain"/>
    <property type="match status" value="1"/>
</dbReference>
<evidence type="ECO:0000313" key="2">
    <source>
        <dbReference type="Proteomes" id="UP001301769"/>
    </source>
</evidence>
<reference evidence="1" key="1">
    <citation type="journal article" date="2023" name="Mol. Phylogenet. Evol.">
        <title>Genome-scale phylogeny and comparative genomics of the fungal order Sordariales.</title>
        <authorList>
            <person name="Hensen N."/>
            <person name="Bonometti L."/>
            <person name="Westerberg I."/>
            <person name="Brannstrom I.O."/>
            <person name="Guillou S."/>
            <person name="Cros-Aarteil S."/>
            <person name="Calhoun S."/>
            <person name="Haridas S."/>
            <person name="Kuo A."/>
            <person name="Mondo S."/>
            <person name="Pangilinan J."/>
            <person name="Riley R."/>
            <person name="LaButti K."/>
            <person name="Andreopoulos B."/>
            <person name="Lipzen A."/>
            <person name="Chen C."/>
            <person name="Yan M."/>
            <person name="Daum C."/>
            <person name="Ng V."/>
            <person name="Clum A."/>
            <person name="Steindorff A."/>
            <person name="Ohm R.A."/>
            <person name="Martin F."/>
            <person name="Silar P."/>
            <person name="Natvig D.O."/>
            <person name="Lalanne C."/>
            <person name="Gautier V."/>
            <person name="Ament-Velasquez S.L."/>
            <person name="Kruys A."/>
            <person name="Hutchinson M.I."/>
            <person name="Powell A.J."/>
            <person name="Barry K."/>
            <person name="Miller A.N."/>
            <person name="Grigoriev I.V."/>
            <person name="Debuchy R."/>
            <person name="Gladieux P."/>
            <person name="Hiltunen Thoren M."/>
            <person name="Johannesson H."/>
        </authorList>
    </citation>
    <scope>NUCLEOTIDE SEQUENCE</scope>
    <source>
        <strain evidence="1">PSN293</strain>
    </source>
</reference>
<dbReference type="SUPFAM" id="SSF48452">
    <property type="entry name" value="TPR-like"/>
    <property type="match status" value="1"/>
</dbReference>
<sequence length="55" mass="6398">QGNYSEAEQLYRQTLALQTKVLGSEHPDTLNTMNNLANAQRLPKNNNRLFLKRKR</sequence>
<evidence type="ECO:0000313" key="1">
    <source>
        <dbReference type="EMBL" id="KAK4205836.1"/>
    </source>
</evidence>
<evidence type="ECO:0008006" key="3">
    <source>
        <dbReference type="Google" id="ProtNLM"/>
    </source>
</evidence>
<dbReference type="InterPro" id="IPR011990">
    <property type="entry name" value="TPR-like_helical_dom_sf"/>
</dbReference>
<feature type="non-terminal residue" evidence="1">
    <location>
        <position position="1"/>
    </location>
</feature>
<gene>
    <name evidence="1" type="ORF">QBC37DRAFT_301982</name>
</gene>
<name>A0AAN7AY90_9PEZI</name>